<feature type="compositionally biased region" description="Low complexity" evidence="1">
    <location>
        <begin position="1"/>
        <end position="26"/>
    </location>
</feature>
<sequence length="89" mass="9554">MRDSSSPELSSPPSGSISEPGSPLISRPNNNMDMDEIIVDPSQPRFGVLTGNEQPQPEVRLTAAGLPRKKPGRKPGSTVKPRNPDEPPK</sequence>
<evidence type="ECO:0000313" key="3">
    <source>
        <dbReference type="Proteomes" id="UP000007174"/>
    </source>
</evidence>
<proteinExistence type="predicted"/>
<dbReference type="eggNOG" id="ENOG502RG9A">
    <property type="taxonomic scope" value="Eukaryota"/>
</dbReference>
<feature type="region of interest" description="Disordered" evidence="1">
    <location>
        <begin position="1"/>
        <end position="89"/>
    </location>
</feature>
<evidence type="ECO:0000313" key="2">
    <source>
        <dbReference type="EMBL" id="CCF46344.1"/>
    </source>
</evidence>
<dbReference type="HOGENOM" id="CLU_2460708_0_0_1"/>
<dbReference type="Proteomes" id="UP000007174">
    <property type="component" value="Unassembled WGS sequence"/>
</dbReference>
<feature type="non-terminal residue" evidence="2">
    <location>
        <position position="89"/>
    </location>
</feature>
<dbReference type="AlphaFoldDB" id="H1W1I1"/>
<organism evidence="2 3">
    <name type="scientific">Colletotrichum higginsianum (strain IMI 349063)</name>
    <name type="common">Crucifer anthracnose fungus</name>
    <dbReference type="NCBI Taxonomy" id="759273"/>
    <lineage>
        <taxon>Eukaryota</taxon>
        <taxon>Fungi</taxon>
        <taxon>Dikarya</taxon>
        <taxon>Ascomycota</taxon>
        <taxon>Pezizomycotina</taxon>
        <taxon>Sordariomycetes</taxon>
        <taxon>Hypocreomycetidae</taxon>
        <taxon>Glomerellales</taxon>
        <taxon>Glomerellaceae</taxon>
        <taxon>Colletotrichum</taxon>
        <taxon>Colletotrichum destructivum species complex</taxon>
    </lineage>
</organism>
<dbReference type="EMBL" id="CACQ02008599">
    <property type="protein sequence ID" value="CCF46344.1"/>
    <property type="molecule type" value="Genomic_DNA"/>
</dbReference>
<reference evidence="3" key="1">
    <citation type="journal article" date="2012" name="Nat. Genet.">
        <title>Lifestyle transitions in plant pathogenic Colletotrichum fungi deciphered by genome and transcriptome analyses.</title>
        <authorList>
            <person name="O'Connell R.J."/>
            <person name="Thon M.R."/>
            <person name="Hacquard S."/>
            <person name="Amyotte S.G."/>
            <person name="Kleemann J."/>
            <person name="Torres M.F."/>
            <person name="Damm U."/>
            <person name="Buiate E.A."/>
            <person name="Epstein L."/>
            <person name="Alkan N."/>
            <person name="Altmueller J."/>
            <person name="Alvarado-Balderrama L."/>
            <person name="Bauser C.A."/>
            <person name="Becker C."/>
            <person name="Birren B.W."/>
            <person name="Chen Z."/>
            <person name="Choi J."/>
            <person name="Crouch J.A."/>
            <person name="Duvick J.P."/>
            <person name="Farman M.A."/>
            <person name="Gan P."/>
            <person name="Heiman D."/>
            <person name="Henrissat B."/>
            <person name="Howard R.J."/>
            <person name="Kabbage M."/>
            <person name="Koch C."/>
            <person name="Kracher B."/>
            <person name="Kubo Y."/>
            <person name="Law A.D."/>
            <person name="Lebrun M.-H."/>
            <person name="Lee Y.-H."/>
            <person name="Miyara I."/>
            <person name="Moore N."/>
            <person name="Neumann U."/>
            <person name="Nordstroem K."/>
            <person name="Panaccione D.G."/>
            <person name="Panstruga R."/>
            <person name="Place M."/>
            <person name="Proctor R.H."/>
            <person name="Prusky D."/>
            <person name="Rech G."/>
            <person name="Reinhardt R."/>
            <person name="Rollins J.A."/>
            <person name="Rounsley S."/>
            <person name="Schardl C.L."/>
            <person name="Schwartz D.C."/>
            <person name="Shenoy N."/>
            <person name="Shirasu K."/>
            <person name="Sikhakolli U.R."/>
            <person name="Stueber K."/>
            <person name="Sukno S.A."/>
            <person name="Sweigard J.A."/>
            <person name="Takano Y."/>
            <person name="Takahara H."/>
            <person name="Trail F."/>
            <person name="van der Does H.C."/>
            <person name="Voll L.M."/>
            <person name="Will I."/>
            <person name="Young S."/>
            <person name="Zeng Q."/>
            <person name="Zhang J."/>
            <person name="Zhou S."/>
            <person name="Dickman M.B."/>
            <person name="Schulze-Lefert P."/>
            <person name="Ver Loren van Themaat E."/>
            <person name="Ma L.-J."/>
            <person name="Vaillancourt L.J."/>
        </authorList>
    </citation>
    <scope>NUCLEOTIDE SEQUENCE [LARGE SCALE GENOMIC DNA]</scope>
    <source>
        <strain evidence="3">IMI 349063</strain>
    </source>
</reference>
<protein>
    <submittedName>
        <fullName evidence="2">Uncharacterized protein</fullName>
    </submittedName>
</protein>
<gene>
    <name evidence="2" type="ORF">CH063_15127</name>
</gene>
<name>H1W1I1_COLHI</name>
<dbReference type="VEuPathDB" id="FungiDB:CH63R_01235"/>
<evidence type="ECO:0000256" key="1">
    <source>
        <dbReference type="SAM" id="MobiDB-lite"/>
    </source>
</evidence>
<accession>H1W1I1</accession>
<dbReference type="STRING" id="759273.H1W1I1"/>